<feature type="compositionally biased region" description="Low complexity" evidence="1">
    <location>
        <begin position="87"/>
        <end position="110"/>
    </location>
</feature>
<dbReference type="RefSeq" id="WP_201370117.1">
    <property type="nucleotide sequence ID" value="NZ_BNJG01000001.1"/>
</dbReference>
<feature type="compositionally biased region" description="Low complexity" evidence="1">
    <location>
        <begin position="611"/>
        <end position="620"/>
    </location>
</feature>
<keyword evidence="4" id="KW-1185">Reference proteome</keyword>
<reference evidence="3 4" key="1">
    <citation type="journal article" date="2021" name="Int. J. Syst. Evol. Microbiol.">
        <title>Reticulibacter mediterranei gen. nov., sp. nov., within the new family Reticulibacteraceae fam. nov., and Ktedonospora formicarum gen. nov., sp. nov., Ktedonobacter robiniae sp. nov., Dictyobacter formicarum sp. nov. and Dictyobacter arantiisoli sp. nov., belonging to the class Ktedonobacteria.</title>
        <authorList>
            <person name="Yabe S."/>
            <person name="Zheng Y."/>
            <person name="Wang C.M."/>
            <person name="Sakai Y."/>
            <person name="Abe K."/>
            <person name="Yokota A."/>
            <person name="Donadio S."/>
            <person name="Cavaletti L."/>
            <person name="Monciardini P."/>
        </authorList>
    </citation>
    <scope>NUCLEOTIDE SEQUENCE [LARGE SCALE GENOMIC DNA]</scope>
    <source>
        <strain evidence="3 4">SOSP1-30</strain>
    </source>
</reference>
<feature type="domain" description="NYN" evidence="2">
    <location>
        <begin position="760"/>
        <end position="909"/>
    </location>
</feature>
<feature type="compositionally biased region" description="Basic and acidic residues" evidence="1">
    <location>
        <begin position="381"/>
        <end position="392"/>
    </location>
</feature>
<feature type="compositionally biased region" description="Polar residues" evidence="1">
    <location>
        <begin position="191"/>
        <end position="200"/>
    </location>
</feature>
<dbReference type="CDD" id="cd10911">
    <property type="entry name" value="PIN_LabA"/>
    <property type="match status" value="1"/>
</dbReference>
<dbReference type="EMBL" id="BNJG01000001">
    <property type="protein sequence ID" value="GHO53269.1"/>
    <property type="molecule type" value="Genomic_DNA"/>
</dbReference>
<feature type="compositionally biased region" description="Low complexity" evidence="1">
    <location>
        <begin position="433"/>
        <end position="451"/>
    </location>
</feature>
<dbReference type="PANTHER" id="PTHR35458:SF8">
    <property type="entry name" value="SLR0650 PROTEIN"/>
    <property type="match status" value="1"/>
</dbReference>
<feature type="compositionally biased region" description="Polar residues" evidence="1">
    <location>
        <begin position="499"/>
        <end position="516"/>
    </location>
</feature>
<evidence type="ECO:0000313" key="4">
    <source>
        <dbReference type="Proteomes" id="UP000654345"/>
    </source>
</evidence>
<comment type="caution">
    <text evidence="3">The sequence shown here is derived from an EMBL/GenBank/DDBJ whole genome shotgun (WGS) entry which is preliminary data.</text>
</comment>
<feature type="compositionally biased region" description="Low complexity" evidence="1">
    <location>
        <begin position="27"/>
        <end position="46"/>
    </location>
</feature>
<proteinExistence type="predicted"/>
<dbReference type="InterPro" id="IPR021139">
    <property type="entry name" value="NYN"/>
</dbReference>
<feature type="compositionally biased region" description="Basic and acidic residues" evidence="1">
    <location>
        <begin position="465"/>
        <end position="480"/>
    </location>
</feature>
<feature type="region of interest" description="Disordered" evidence="1">
    <location>
        <begin position="274"/>
        <end position="639"/>
    </location>
</feature>
<feature type="compositionally biased region" description="Pro residues" evidence="1">
    <location>
        <begin position="601"/>
        <end position="610"/>
    </location>
</feature>
<feature type="region of interest" description="Disordered" evidence="1">
    <location>
        <begin position="1"/>
        <end position="201"/>
    </location>
</feature>
<feature type="compositionally biased region" description="Basic and acidic residues" evidence="1">
    <location>
        <begin position="1"/>
        <end position="14"/>
    </location>
</feature>
<dbReference type="Gene3D" id="3.40.50.1010">
    <property type="entry name" value="5'-nuclease"/>
    <property type="match status" value="1"/>
</dbReference>
<sequence>MTTKHSHSDDHNDVDANIVEHPSDPNSTVEPTASETATSSEAEAVTGPSFPVVADTVSQEQHVEEEAQQQAEEPTTPVASSSTDTEASLPTSSEVSASASSPELSTASSAHEQEEAAPIAEKAESVADASQKELPTLSETDTNRAEVTQPADAEIPAQEETVEAPRATEEQAQEAPTTPEQEPLPVVGSSEAETPESQAPTVIEVDVQAIEEKLSPFGQESFASLHPSKEDEVRSFTSFIEEFRQAEAQARFDASLRESQLEAFALLSPLAQRQVERTQTGQEQEASQDMVAGEEAASSTPVAGPERLDETISSPADTQETVPERTTEEVPTSMSESEEKKNVESEKSEEEGAAQPVKERAVSPLLRPASRIRFPRHSVRHLREEREKEKVASNEAEAPVQPEAEAQPEAAPAPAESTPPRPARRYRFDRPSASKAAAAKPAPATSGAPSALNGTVPSAPAMSAEEPKETKETPEIRPVEAEAQPEVAPKAAETATGREVQTSKKANQDSTASETATPPAKENGRRRGHERQKEVTSTMATSPVAPNSDNTPTYTTLAAAVEEIAPEDLPPLEYSELQKAASSRRRRRHRPTTGSTSAPVTPTPSEPTPAPALAQPTAPARGQSNELATPMSSLPQSPSGMAYSIVSGYTINQMNHGGDLPGPFMGPDPSPARGSVVSRDGGRTIARAEVQRTPSYPVSTSGSGRGQEGMPSAAAFNHFTNSIVQALQLQSDRLVTEMRRQAQAPTNVSVTLPPFPSTERVGVFVDVANLLYSARTLRMSVDFGKLLDFLRGNRRLVRAQAYCPTSPQAGDEQMFLQAVKGLGYRITTKNYKTFSSGAKKADLDLDLCMDVVRLVEGRAVDCIVLVSGDSDFMPMLDYCSDHGVRVEVAAFDEAMSATLRQSCDLFVNLSLLEEIRS</sequence>
<gene>
    <name evidence="3" type="ORF">KSB_17440</name>
</gene>
<organism evidence="3 4">
    <name type="scientific">Ktedonobacter robiniae</name>
    <dbReference type="NCBI Taxonomy" id="2778365"/>
    <lineage>
        <taxon>Bacteria</taxon>
        <taxon>Bacillati</taxon>
        <taxon>Chloroflexota</taxon>
        <taxon>Ktedonobacteria</taxon>
        <taxon>Ktedonobacterales</taxon>
        <taxon>Ktedonobacteraceae</taxon>
        <taxon>Ktedonobacter</taxon>
    </lineage>
</organism>
<dbReference type="Pfam" id="PF01936">
    <property type="entry name" value="NYN"/>
    <property type="match status" value="1"/>
</dbReference>
<feature type="compositionally biased region" description="Polar residues" evidence="1">
    <location>
        <begin position="622"/>
        <end position="639"/>
    </location>
</feature>
<dbReference type="InterPro" id="IPR047140">
    <property type="entry name" value="LabA"/>
</dbReference>
<protein>
    <recommendedName>
        <fullName evidence="2">NYN domain-containing protein</fullName>
    </recommendedName>
</protein>
<feature type="compositionally biased region" description="Low complexity" evidence="1">
    <location>
        <begin position="395"/>
        <end position="418"/>
    </location>
</feature>
<name>A0ABQ3UKL2_9CHLR</name>
<evidence type="ECO:0000256" key="1">
    <source>
        <dbReference type="SAM" id="MobiDB-lite"/>
    </source>
</evidence>
<dbReference type="PANTHER" id="PTHR35458">
    <property type="entry name" value="SLR0755 PROTEIN"/>
    <property type="match status" value="1"/>
</dbReference>
<evidence type="ECO:0000313" key="3">
    <source>
        <dbReference type="EMBL" id="GHO53269.1"/>
    </source>
</evidence>
<accession>A0ABQ3UKL2</accession>
<feature type="compositionally biased region" description="Basic and acidic residues" evidence="1">
    <location>
        <begin position="337"/>
        <end position="346"/>
    </location>
</feature>
<feature type="compositionally biased region" description="Basic residues" evidence="1">
    <location>
        <begin position="582"/>
        <end position="591"/>
    </location>
</feature>
<feature type="compositionally biased region" description="Polar residues" evidence="1">
    <location>
        <begin position="77"/>
        <end position="86"/>
    </location>
</feature>
<dbReference type="Proteomes" id="UP000654345">
    <property type="component" value="Unassembled WGS sequence"/>
</dbReference>
<feature type="compositionally biased region" description="Polar residues" evidence="1">
    <location>
        <begin position="535"/>
        <end position="556"/>
    </location>
</feature>
<feature type="compositionally biased region" description="Polar residues" evidence="1">
    <location>
        <begin position="277"/>
        <end position="287"/>
    </location>
</feature>
<evidence type="ECO:0000259" key="2">
    <source>
        <dbReference type="Pfam" id="PF01936"/>
    </source>
</evidence>